<gene>
    <name evidence="2" type="ORF">EUU23_05960</name>
</gene>
<evidence type="ECO:0000259" key="1">
    <source>
        <dbReference type="Pfam" id="PF07475"/>
    </source>
</evidence>
<evidence type="ECO:0000313" key="2">
    <source>
        <dbReference type="EMBL" id="MVZ97248.1"/>
    </source>
</evidence>
<dbReference type="CDD" id="cd01918">
    <property type="entry name" value="HprK_C"/>
    <property type="match status" value="1"/>
</dbReference>
<organism evidence="2 3">
    <name type="scientific">Sphingorhabdus profundilacus</name>
    <dbReference type="NCBI Taxonomy" id="2509718"/>
    <lineage>
        <taxon>Bacteria</taxon>
        <taxon>Pseudomonadati</taxon>
        <taxon>Pseudomonadota</taxon>
        <taxon>Alphaproteobacteria</taxon>
        <taxon>Sphingomonadales</taxon>
        <taxon>Sphingomonadaceae</taxon>
        <taxon>Sphingorhabdus</taxon>
    </lineage>
</organism>
<comment type="caution">
    <text evidence="2">The sequence shown here is derived from an EMBL/GenBank/DDBJ whole genome shotgun (WGS) entry which is preliminary data.</text>
</comment>
<dbReference type="SUPFAM" id="SSF53795">
    <property type="entry name" value="PEP carboxykinase-like"/>
    <property type="match status" value="1"/>
</dbReference>
<dbReference type="GO" id="GO:0006109">
    <property type="term" value="P:regulation of carbohydrate metabolic process"/>
    <property type="evidence" value="ECO:0007669"/>
    <property type="project" value="InterPro"/>
</dbReference>
<reference evidence="2 3" key="1">
    <citation type="submission" date="2019-01" db="EMBL/GenBank/DDBJ databases">
        <title>Sphingorhabdus lacus sp.nov., isolated from an oligotrophic freshwater lake.</title>
        <authorList>
            <person name="Park M."/>
        </authorList>
    </citation>
    <scope>NUCLEOTIDE SEQUENCE [LARGE SCALE GENOMIC DNA]</scope>
    <source>
        <strain evidence="2 3">IMCC26285</strain>
    </source>
</reference>
<protein>
    <submittedName>
        <fullName evidence="2">Aldolase</fullName>
    </submittedName>
</protein>
<accession>A0A6I4M3Z6</accession>
<dbReference type="InterPro" id="IPR011104">
    <property type="entry name" value="Hpr_kin/Pase_C"/>
</dbReference>
<dbReference type="Proteomes" id="UP000471147">
    <property type="component" value="Unassembled WGS sequence"/>
</dbReference>
<evidence type="ECO:0000313" key="3">
    <source>
        <dbReference type="Proteomes" id="UP000471147"/>
    </source>
</evidence>
<proteinExistence type="predicted"/>
<dbReference type="GO" id="GO:0000155">
    <property type="term" value="F:phosphorelay sensor kinase activity"/>
    <property type="evidence" value="ECO:0007669"/>
    <property type="project" value="InterPro"/>
</dbReference>
<dbReference type="Pfam" id="PF07475">
    <property type="entry name" value="Hpr_kinase_C"/>
    <property type="match status" value="1"/>
</dbReference>
<feature type="domain" description="HPr kinase/phosphorylase C-terminal" evidence="1">
    <location>
        <begin position="3"/>
        <end position="82"/>
    </location>
</feature>
<keyword evidence="3" id="KW-1185">Reference proteome</keyword>
<dbReference type="AlphaFoldDB" id="A0A6I4M3Z6"/>
<dbReference type="EMBL" id="SDWJ01000001">
    <property type="protein sequence ID" value="MVZ97248.1"/>
    <property type="molecule type" value="Genomic_DNA"/>
</dbReference>
<dbReference type="InterPro" id="IPR027417">
    <property type="entry name" value="P-loop_NTPase"/>
</dbReference>
<sequence>MKRELVHATAVAVNGHGVLLIGPSGSGKSDLALRLIDRGAVLISDDVVLVETGKRAPSIGIAPNIEGQIELRGVGIVQVSHIQSASLRIIAQMVPSVERMPPSELKTELAGYIVPLLKVTPFEASAPLKVEYALRSVIDDDIWPMALSSNRPSESPFH</sequence>
<dbReference type="RefSeq" id="WP_160353138.1">
    <property type="nucleotide sequence ID" value="NZ_SDWJ01000001.1"/>
</dbReference>
<dbReference type="Gene3D" id="3.40.50.300">
    <property type="entry name" value="P-loop containing nucleotide triphosphate hydrolases"/>
    <property type="match status" value="1"/>
</dbReference>
<dbReference type="GO" id="GO:0005524">
    <property type="term" value="F:ATP binding"/>
    <property type="evidence" value="ECO:0007669"/>
    <property type="project" value="InterPro"/>
</dbReference>
<name>A0A6I4M3Z6_9SPHN</name>
<dbReference type="OrthoDB" id="8326226at2"/>